<name>F9FBN6_FUSOF</name>
<proteinExistence type="predicted"/>
<dbReference type="PaxDb" id="5507-FOXG_08465P0"/>
<protein>
    <submittedName>
        <fullName evidence="2">Uncharacterized protein</fullName>
    </submittedName>
</protein>
<comment type="caution">
    <text evidence="2">The sequence shown here is derived from an EMBL/GenBank/DDBJ whole genome shotgun (WGS) entry which is preliminary data.</text>
</comment>
<sequence length="308" mass="34287">MATCPSVEGKSNYENANQMATSFYRVRGLYLDINENVNTLTSILAPFSTQDLLSFAPINRRICSLVTRLLRQRLLKAAPLPDNKLILECYHPSDQLYTPYLACRYQGIVAQDGQPISEDTPELSDLRALYASYKPVFAPENRSIKRSRRRPTEAQPSDDVEDDTATQDVNLDDGEMFSQLCAVTNLVKEGPRSGLFISHVNIVDGVIRVFRKWLAKMASRQDKSQSDSENILWIDTHNNVGIRFSVAPAASENMPLISGPDDDPPVHYKLVYEELLVRASTLLLAVEQSAVQEVGNSGKTLVIHGAAM</sequence>
<organism evidence="2">
    <name type="scientific">Fusarium oxysporum (strain Fo5176)</name>
    <name type="common">Fusarium vascular wilt</name>
    <dbReference type="NCBI Taxonomy" id="660025"/>
    <lineage>
        <taxon>Eukaryota</taxon>
        <taxon>Fungi</taxon>
        <taxon>Dikarya</taxon>
        <taxon>Ascomycota</taxon>
        <taxon>Pezizomycotina</taxon>
        <taxon>Sordariomycetes</taxon>
        <taxon>Hypocreomycetidae</taxon>
        <taxon>Hypocreales</taxon>
        <taxon>Nectriaceae</taxon>
        <taxon>Fusarium</taxon>
        <taxon>Fusarium oxysporum species complex</taxon>
    </lineage>
</organism>
<feature type="region of interest" description="Disordered" evidence="1">
    <location>
        <begin position="141"/>
        <end position="165"/>
    </location>
</feature>
<evidence type="ECO:0000313" key="2">
    <source>
        <dbReference type="EMBL" id="EGU85667.1"/>
    </source>
</evidence>
<reference evidence="2" key="1">
    <citation type="journal article" date="2012" name="Mol. Plant Microbe Interact.">
        <title>A highly conserved effector in Fusarium oxysporum is required for full virulence on Arabidopsis.</title>
        <authorList>
            <person name="Thatcher L.F."/>
            <person name="Gardiner D.M."/>
            <person name="Kazan K."/>
            <person name="Manners J."/>
        </authorList>
    </citation>
    <scope>NUCLEOTIDE SEQUENCE [LARGE SCALE GENOMIC DNA]</scope>
    <source>
        <strain evidence="2">Fo5176</strain>
    </source>
</reference>
<gene>
    <name evidence="2" type="ORF">FOXB_03813</name>
</gene>
<accession>F9FBN6</accession>
<evidence type="ECO:0000256" key="1">
    <source>
        <dbReference type="SAM" id="MobiDB-lite"/>
    </source>
</evidence>
<dbReference type="OrthoDB" id="9981546at2759"/>
<feature type="compositionally biased region" description="Acidic residues" evidence="1">
    <location>
        <begin position="156"/>
        <end position="165"/>
    </location>
</feature>
<dbReference type="EMBL" id="AFQF01001249">
    <property type="protein sequence ID" value="EGU85667.1"/>
    <property type="molecule type" value="Genomic_DNA"/>
</dbReference>
<dbReference type="AlphaFoldDB" id="F9FBN6"/>